<feature type="transmembrane region" description="Helical" evidence="1">
    <location>
        <begin position="39"/>
        <end position="57"/>
    </location>
</feature>
<reference evidence="2 3" key="1">
    <citation type="submission" date="2023-11" db="EMBL/GenBank/DDBJ databases">
        <title>Winogradskyella pelagius sp. nov., isolated from coastal sediment.</title>
        <authorList>
            <person name="Li F."/>
        </authorList>
    </citation>
    <scope>NUCLEOTIDE SEQUENCE [LARGE SCALE GENOMIC DNA]</scope>
    <source>
        <strain evidence="2 3">KCTC 23502</strain>
    </source>
</reference>
<evidence type="ECO:0000313" key="3">
    <source>
        <dbReference type="Proteomes" id="UP001285855"/>
    </source>
</evidence>
<feature type="transmembrane region" description="Helical" evidence="1">
    <location>
        <begin position="141"/>
        <end position="165"/>
    </location>
</feature>
<keyword evidence="1" id="KW-1133">Transmembrane helix</keyword>
<organism evidence="2 3">
    <name type="scientific">Winogradskyella aquimaris</name>
    <dbReference type="NCBI Taxonomy" id="864074"/>
    <lineage>
        <taxon>Bacteria</taxon>
        <taxon>Pseudomonadati</taxon>
        <taxon>Bacteroidota</taxon>
        <taxon>Flavobacteriia</taxon>
        <taxon>Flavobacteriales</taxon>
        <taxon>Flavobacteriaceae</taxon>
        <taxon>Winogradskyella</taxon>
    </lineage>
</organism>
<comment type="caution">
    <text evidence="2">The sequence shown here is derived from an EMBL/GenBank/DDBJ whole genome shotgun (WGS) entry which is preliminary data.</text>
</comment>
<sequence length="170" mass="18620">MEHETAPIKPIAYTYGLYSALISIAVLIIMYVANLDKSWILSGASFVLGVLVLVYGIKAYKHSNANSLTLGQAIKVGLAIAVVGGLITAIYSYVHYEFIYPEFIEMQKETAYQQMTEQNPEMTQAQVDQAMEISGMFMNPGFFSLMSIIGSLVFGLIVSLIAGLVMKSDN</sequence>
<gene>
    <name evidence="2" type="ORF">SNF14_10375</name>
</gene>
<feature type="transmembrane region" description="Helical" evidence="1">
    <location>
        <begin position="78"/>
        <end position="96"/>
    </location>
</feature>
<evidence type="ECO:0000256" key="1">
    <source>
        <dbReference type="SAM" id="Phobius"/>
    </source>
</evidence>
<name>A0ABU5EST7_9FLAO</name>
<feature type="transmembrane region" description="Helical" evidence="1">
    <location>
        <begin position="12"/>
        <end position="33"/>
    </location>
</feature>
<dbReference type="RefSeq" id="WP_320556103.1">
    <property type="nucleotide sequence ID" value="NZ_JAXDAE010000010.1"/>
</dbReference>
<evidence type="ECO:0000313" key="2">
    <source>
        <dbReference type="EMBL" id="MDY2587747.1"/>
    </source>
</evidence>
<protein>
    <submittedName>
        <fullName evidence="2">DUF4199 domain-containing protein</fullName>
    </submittedName>
</protein>
<dbReference type="InterPro" id="IPR025250">
    <property type="entry name" value="DUF4199"/>
</dbReference>
<keyword evidence="3" id="KW-1185">Reference proteome</keyword>
<keyword evidence="1" id="KW-0472">Membrane</keyword>
<keyword evidence="1" id="KW-0812">Transmembrane</keyword>
<dbReference type="Pfam" id="PF13858">
    <property type="entry name" value="DUF4199"/>
    <property type="match status" value="1"/>
</dbReference>
<proteinExistence type="predicted"/>
<dbReference type="Proteomes" id="UP001285855">
    <property type="component" value="Unassembled WGS sequence"/>
</dbReference>
<accession>A0ABU5EST7</accession>
<dbReference type="EMBL" id="JAXDAE010000010">
    <property type="protein sequence ID" value="MDY2587747.1"/>
    <property type="molecule type" value="Genomic_DNA"/>
</dbReference>